<dbReference type="EMBL" id="BK063678">
    <property type="protein sequence ID" value="DBA35486.1"/>
    <property type="molecule type" value="Genomic_DNA"/>
</dbReference>
<organism evidence="1 2">
    <name type="scientific">Caudoviricetes sp. vir249</name>
    <dbReference type="NCBI Taxonomy" id="3068355"/>
    <lineage>
        <taxon>Viruses</taxon>
        <taxon>Duplodnaviria</taxon>
        <taxon>Heunggongvirae</taxon>
        <taxon>Uroviricota</taxon>
        <taxon>Caudoviricetes</taxon>
    </lineage>
</organism>
<dbReference type="RefSeq" id="YP_013605266.1">
    <property type="nucleotide sequence ID" value="NC_133254.1"/>
</dbReference>
<evidence type="ECO:0000313" key="1">
    <source>
        <dbReference type="EMBL" id="DBA35486.1"/>
    </source>
</evidence>
<sequence length="89" mass="10732">MRFETLSEYDDEIKKIDKMIDNWEKYIKTHPEEIGVHTNCEGLKYIRNELKKERDNLEFHKATQEAFDRCDASKKGMSVDEFLKELDSW</sequence>
<evidence type="ECO:0000313" key="2">
    <source>
        <dbReference type="Proteomes" id="UP001303695"/>
    </source>
</evidence>
<name>A0AA86Y9S1_9CAUD</name>
<keyword evidence="2" id="KW-1185">Reference proteome</keyword>
<gene>
    <name evidence="1" type="ORF">vir249_00041</name>
</gene>
<reference evidence="1 2" key="1">
    <citation type="journal article" date="2023" name="Nat. Microbiol.">
        <title>A compendium of viruses from methanogenic archaea reveals their diversity and adaptations to the gut environment.</title>
        <authorList>
            <person name="Medvedeva S."/>
            <person name="Borrel G."/>
            <person name="Krupovic M."/>
            <person name="Gribaldo S."/>
        </authorList>
    </citation>
    <scope>NUCLEOTIDE SEQUENCE [LARGE SCALE GENOMIC DNA]</scope>
</reference>
<dbReference type="Proteomes" id="UP001303695">
    <property type="component" value="Segment"/>
</dbReference>
<proteinExistence type="predicted"/>
<dbReference type="GeneID" id="300198861"/>
<accession>A0AA86Y9S1</accession>
<protein>
    <submittedName>
        <fullName evidence="1">Uncharacterized protein</fullName>
    </submittedName>
</protein>